<dbReference type="InterPro" id="IPR017748">
    <property type="entry name" value="TagF"/>
</dbReference>
<accession>B9TCU0</accession>
<evidence type="ECO:0000259" key="2">
    <source>
        <dbReference type="Pfam" id="PF06744"/>
    </source>
</evidence>
<feature type="domain" description="Type VI secretion system IcmF C-terminal" evidence="2">
    <location>
        <begin position="36"/>
        <end position="79"/>
    </location>
</feature>
<dbReference type="AlphaFoldDB" id="B9TCU0"/>
<dbReference type="Proteomes" id="UP000008311">
    <property type="component" value="Unassembled WGS sequence"/>
</dbReference>
<dbReference type="NCBIfam" id="TIGR03373">
    <property type="entry name" value="VI_minor_4"/>
    <property type="match status" value="1"/>
</dbReference>
<evidence type="ECO:0000313" key="4">
    <source>
        <dbReference type="Proteomes" id="UP000008311"/>
    </source>
</evidence>
<sequence>MGITLSPQMVQRFPGWIAPIASGGMASPQSMAQTVFQIQPMPAPGTLEYTVEIDGQQLRYRNTPAQWANMVHPSAQGTPDHQQPGRRRQYDQGSGLPWHAAAGDGGRRAVHAFAHGGGSIAMRRGMQTARLGYFGKLPARADFIKAADNLALASLLDEWLAEVMNVVSADPRWKLNYDAMPPLDFAFVGTRSRRAIAGHLAASSDLSQRRYPFLGMSAIDVDDPAGFVSRSPLILAPLWEELRHLTADVMDCAEPDAPLQALAAGRVDIDTQDEVRAQHFTDFLDRHTIAALEAMLASASVRRTILAIGLLLQPVRRSGAERLDKSLVLPLPQSSRQRYLVAAFWLGLIVPFLQQGDFELSLFLADLRGMPSLVVGFGGAAPETLAAIIDPASAAEHQISFDYAGWVDELIA</sequence>
<dbReference type="EMBL" id="EQ977570">
    <property type="protein sequence ID" value="EEF26324.1"/>
    <property type="molecule type" value="Genomic_DNA"/>
</dbReference>
<dbReference type="InParanoid" id="B9TCU0"/>
<protein>
    <recommendedName>
        <fullName evidence="2">Type VI secretion system IcmF C-terminal domain-containing protein</fullName>
    </recommendedName>
</protein>
<evidence type="ECO:0000256" key="1">
    <source>
        <dbReference type="SAM" id="MobiDB-lite"/>
    </source>
</evidence>
<dbReference type="Gene3D" id="3.40.1730.10">
    <property type="entry name" value="pa0076 domain"/>
    <property type="match status" value="1"/>
</dbReference>
<dbReference type="InterPro" id="IPR038225">
    <property type="entry name" value="TagF_sf"/>
</dbReference>
<dbReference type="Pfam" id="PF06744">
    <property type="entry name" value="IcmF_C"/>
    <property type="match status" value="1"/>
</dbReference>
<feature type="region of interest" description="Disordered" evidence="1">
    <location>
        <begin position="70"/>
        <end position="98"/>
    </location>
</feature>
<keyword evidence="4" id="KW-1185">Reference proteome</keyword>
<name>B9TCU0_RICCO</name>
<gene>
    <name evidence="3" type="ORF">RCOM_1939830</name>
</gene>
<dbReference type="InterPro" id="IPR010623">
    <property type="entry name" value="IcmF_C"/>
</dbReference>
<reference evidence="4" key="1">
    <citation type="journal article" date="2010" name="Nat. Biotechnol.">
        <title>Draft genome sequence of the oilseed species Ricinus communis.</title>
        <authorList>
            <person name="Chan A.P."/>
            <person name="Crabtree J."/>
            <person name="Zhao Q."/>
            <person name="Lorenzi H."/>
            <person name="Orvis J."/>
            <person name="Puiu D."/>
            <person name="Melake-Berhan A."/>
            <person name="Jones K.M."/>
            <person name="Redman J."/>
            <person name="Chen G."/>
            <person name="Cahoon E.B."/>
            <person name="Gedil M."/>
            <person name="Stanke M."/>
            <person name="Haas B.J."/>
            <person name="Wortman J.R."/>
            <person name="Fraser-Liggett C.M."/>
            <person name="Ravel J."/>
            <person name="Rabinowicz P.D."/>
        </authorList>
    </citation>
    <scope>NUCLEOTIDE SEQUENCE [LARGE SCALE GENOMIC DNA]</scope>
    <source>
        <strain evidence="4">cv. Hale</strain>
    </source>
</reference>
<organism evidence="3 4">
    <name type="scientific">Ricinus communis</name>
    <name type="common">Castor bean</name>
    <dbReference type="NCBI Taxonomy" id="3988"/>
    <lineage>
        <taxon>Eukaryota</taxon>
        <taxon>Viridiplantae</taxon>
        <taxon>Streptophyta</taxon>
        <taxon>Embryophyta</taxon>
        <taxon>Tracheophyta</taxon>
        <taxon>Spermatophyta</taxon>
        <taxon>Magnoliopsida</taxon>
        <taxon>eudicotyledons</taxon>
        <taxon>Gunneridae</taxon>
        <taxon>Pentapetalae</taxon>
        <taxon>rosids</taxon>
        <taxon>fabids</taxon>
        <taxon>Malpighiales</taxon>
        <taxon>Euphorbiaceae</taxon>
        <taxon>Acalyphoideae</taxon>
        <taxon>Acalypheae</taxon>
        <taxon>Ricinus</taxon>
    </lineage>
</organism>
<evidence type="ECO:0000313" key="3">
    <source>
        <dbReference type="EMBL" id="EEF26324.1"/>
    </source>
</evidence>
<proteinExistence type="predicted"/>
<dbReference type="STRING" id="3988.B9TCU0"/>
<dbReference type="Pfam" id="PF09867">
    <property type="entry name" value="TagF_N"/>
    <property type="match status" value="1"/>
</dbReference>
<feature type="non-terminal residue" evidence="3">
    <location>
        <position position="412"/>
    </location>
</feature>